<feature type="transmembrane region" description="Helical" evidence="1">
    <location>
        <begin position="55"/>
        <end position="80"/>
    </location>
</feature>
<sequence length="161" mass="16206">METAAASWMPLDLIEASAALPYGGVIVAVLIGAISFTIVALSVPGALTPTAFVSGLLMGFGGALVVALGAALGSHLLFLVSRRWLAAAMQRRFGARLDGVRDHLERRGPIYVATARLGGVPHIVVTAGAAATQIGARSFAGASILGMLPAISLAAIAGSAF</sequence>
<dbReference type="KEGG" id="ery:CP97_03600"/>
<dbReference type="Pfam" id="PF09335">
    <property type="entry name" value="VTT_dom"/>
    <property type="match status" value="1"/>
</dbReference>
<dbReference type="Proteomes" id="UP000059113">
    <property type="component" value="Chromosome"/>
</dbReference>
<protein>
    <submittedName>
        <fullName evidence="3">Dihydrolipoamide dehydrogenase</fullName>
    </submittedName>
</protein>
<dbReference type="InterPro" id="IPR032816">
    <property type="entry name" value="VTT_dom"/>
</dbReference>
<reference evidence="3 4" key="1">
    <citation type="journal article" date="2015" name="Int. J. Syst. Evol. Microbiol.">
        <title>Erythrobacter atlanticus sp. nov., a bacterium from ocean sediment able to degrade polycyclic aromatic hydrocarbons.</title>
        <authorList>
            <person name="Zhuang L."/>
            <person name="Liu Y."/>
            <person name="Wang L."/>
            <person name="Wang W."/>
            <person name="Shao Z."/>
        </authorList>
    </citation>
    <scope>NUCLEOTIDE SEQUENCE [LARGE SCALE GENOMIC DNA]</scope>
    <source>
        <strain evidence="4">s21-N3</strain>
    </source>
</reference>
<organism evidence="3 4">
    <name type="scientific">Aurantiacibacter atlanticus</name>
    <dbReference type="NCBI Taxonomy" id="1648404"/>
    <lineage>
        <taxon>Bacteria</taxon>
        <taxon>Pseudomonadati</taxon>
        <taxon>Pseudomonadota</taxon>
        <taxon>Alphaproteobacteria</taxon>
        <taxon>Sphingomonadales</taxon>
        <taxon>Erythrobacteraceae</taxon>
        <taxon>Aurantiacibacter</taxon>
    </lineage>
</organism>
<keyword evidence="1" id="KW-0472">Membrane</keyword>
<keyword evidence="4" id="KW-1185">Reference proteome</keyword>
<feature type="domain" description="VTT" evidence="2">
    <location>
        <begin position="49"/>
        <end position="159"/>
    </location>
</feature>
<evidence type="ECO:0000259" key="2">
    <source>
        <dbReference type="Pfam" id="PF09335"/>
    </source>
</evidence>
<gene>
    <name evidence="3" type="ORF">CP97_03600</name>
</gene>
<proteinExistence type="predicted"/>
<dbReference type="OrthoDB" id="7407683at2"/>
<name>A0A0H4V9M8_9SPHN</name>
<dbReference type="STRING" id="1648404.CP97_03600"/>
<keyword evidence="1" id="KW-0812">Transmembrane</keyword>
<evidence type="ECO:0000313" key="3">
    <source>
        <dbReference type="EMBL" id="AKQ41322.1"/>
    </source>
</evidence>
<reference evidence="4" key="2">
    <citation type="submission" date="2015-04" db="EMBL/GenBank/DDBJ databases">
        <title>The complete genome sequence of Erythrobacter sp. s21-N3.</title>
        <authorList>
            <person name="Zhuang L."/>
            <person name="Liu Y."/>
            <person name="Shao Z."/>
        </authorList>
    </citation>
    <scope>NUCLEOTIDE SEQUENCE [LARGE SCALE GENOMIC DNA]</scope>
    <source>
        <strain evidence="4">s21-N3</strain>
    </source>
</reference>
<dbReference type="AlphaFoldDB" id="A0A0H4V9M8"/>
<keyword evidence="1" id="KW-1133">Transmembrane helix</keyword>
<dbReference type="RefSeq" id="WP_048884824.1">
    <property type="nucleotide sequence ID" value="NZ_CP011310.1"/>
</dbReference>
<accession>A0A0H4V9M8</accession>
<evidence type="ECO:0000313" key="4">
    <source>
        <dbReference type="Proteomes" id="UP000059113"/>
    </source>
</evidence>
<evidence type="ECO:0000256" key="1">
    <source>
        <dbReference type="SAM" id="Phobius"/>
    </source>
</evidence>
<dbReference type="PATRIC" id="fig|1648404.4.peg.759"/>
<feature type="transmembrane region" description="Helical" evidence="1">
    <location>
        <begin position="20"/>
        <end position="43"/>
    </location>
</feature>
<dbReference type="EMBL" id="CP011310">
    <property type="protein sequence ID" value="AKQ41322.1"/>
    <property type="molecule type" value="Genomic_DNA"/>
</dbReference>